<dbReference type="Proteomes" id="UP000321389">
    <property type="component" value="Chromosome"/>
</dbReference>
<proteinExistence type="predicted"/>
<accession>A0A5B8L1M1</accession>
<dbReference type="OrthoDB" id="9810154at2"/>
<reference evidence="1" key="1">
    <citation type="submission" date="2020-04" db="EMBL/GenBank/DDBJ databases">
        <title>Nitratireductor sp. nov. isolated from mangrove soil.</title>
        <authorList>
            <person name="Ye Y."/>
        </authorList>
    </citation>
    <scope>NUCLEOTIDE SEQUENCE</scope>
    <source>
        <strain evidence="1">SY7</strain>
    </source>
</reference>
<dbReference type="InterPro" id="IPR013078">
    <property type="entry name" value="His_Pase_superF_clade-1"/>
</dbReference>
<dbReference type="InterPro" id="IPR029033">
    <property type="entry name" value="His_PPase_superfam"/>
</dbReference>
<dbReference type="RefSeq" id="WP_146300555.1">
    <property type="nucleotide sequence ID" value="NZ_CP042301.2"/>
</dbReference>
<dbReference type="EMBL" id="CP042301">
    <property type="protein sequence ID" value="QDZ01914.1"/>
    <property type="molecule type" value="Genomic_DNA"/>
</dbReference>
<dbReference type="Pfam" id="PF00300">
    <property type="entry name" value="His_Phos_1"/>
    <property type="match status" value="1"/>
</dbReference>
<name>A0A5B8L1M1_9HYPH</name>
<dbReference type="Gene3D" id="3.40.50.1240">
    <property type="entry name" value="Phosphoglycerate mutase-like"/>
    <property type="match status" value="1"/>
</dbReference>
<dbReference type="PANTHER" id="PTHR47623:SF1">
    <property type="entry name" value="OS09G0287300 PROTEIN"/>
    <property type="match status" value="1"/>
</dbReference>
<evidence type="ECO:0000313" key="1">
    <source>
        <dbReference type="EMBL" id="QDZ01914.1"/>
    </source>
</evidence>
<organism evidence="1 2">
    <name type="scientific">Nitratireductor mangrovi</name>
    <dbReference type="NCBI Taxonomy" id="2599600"/>
    <lineage>
        <taxon>Bacteria</taxon>
        <taxon>Pseudomonadati</taxon>
        <taxon>Pseudomonadota</taxon>
        <taxon>Alphaproteobacteria</taxon>
        <taxon>Hyphomicrobiales</taxon>
        <taxon>Phyllobacteriaceae</taxon>
        <taxon>Nitratireductor</taxon>
    </lineage>
</organism>
<gene>
    <name evidence="1" type="ORF">FQ775_16870</name>
</gene>
<dbReference type="AlphaFoldDB" id="A0A5B8L1M1"/>
<dbReference type="SMART" id="SM00855">
    <property type="entry name" value="PGAM"/>
    <property type="match status" value="1"/>
</dbReference>
<protein>
    <submittedName>
        <fullName evidence="1">Histidine phosphatase family protein</fullName>
    </submittedName>
</protein>
<evidence type="ECO:0000313" key="2">
    <source>
        <dbReference type="Proteomes" id="UP000321389"/>
    </source>
</evidence>
<dbReference type="SUPFAM" id="SSF53254">
    <property type="entry name" value="Phosphoglycerate mutase-like"/>
    <property type="match status" value="1"/>
</dbReference>
<sequence>MGRLYLLRHAKAAWAEPGGRDFDRALAAAGWDEAETIGGAMRESGYLPRTVVCSPARRAVETWQGVAQALGQKASDALMSQSLYGSDATAYLTIMRNNGDAEALLIVGHNPMIEDLAFAHARQGDEEARGRLARGFPTAGLAVFDFARPLYEASPRDASLVAFVTP</sequence>
<dbReference type="KEGG" id="niy:FQ775_16870"/>
<dbReference type="PANTHER" id="PTHR47623">
    <property type="entry name" value="OS09G0287300 PROTEIN"/>
    <property type="match status" value="1"/>
</dbReference>
<keyword evidence="2" id="KW-1185">Reference proteome</keyword>
<dbReference type="CDD" id="cd07067">
    <property type="entry name" value="HP_PGM_like"/>
    <property type="match status" value="1"/>
</dbReference>